<dbReference type="GO" id="GO:0016301">
    <property type="term" value="F:kinase activity"/>
    <property type="evidence" value="ECO:0007669"/>
    <property type="project" value="UniProtKB-KW"/>
</dbReference>
<evidence type="ECO:0000256" key="11">
    <source>
        <dbReference type="SAM" id="Phobius"/>
    </source>
</evidence>
<keyword evidence="4" id="KW-0808">Transferase</keyword>
<dbReference type="Proteomes" id="UP001596972">
    <property type="component" value="Unassembled WGS sequence"/>
</dbReference>
<dbReference type="Gene3D" id="1.20.5.1930">
    <property type="match status" value="1"/>
</dbReference>
<evidence type="ECO:0000256" key="1">
    <source>
        <dbReference type="ARBA" id="ARBA00000085"/>
    </source>
</evidence>
<comment type="caution">
    <text evidence="13">The sequence shown here is derived from an EMBL/GenBank/DDBJ whole genome shotgun (WGS) entry which is preliminary data.</text>
</comment>
<organism evidence="13 14">
    <name type="scientific">Actinomadura sediminis</name>
    <dbReference type="NCBI Taxonomy" id="1038904"/>
    <lineage>
        <taxon>Bacteria</taxon>
        <taxon>Bacillati</taxon>
        <taxon>Actinomycetota</taxon>
        <taxon>Actinomycetes</taxon>
        <taxon>Streptosporangiales</taxon>
        <taxon>Thermomonosporaceae</taxon>
        <taxon>Actinomadura</taxon>
    </lineage>
</organism>
<keyword evidence="11" id="KW-0812">Transmembrane</keyword>
<evidence type="ECO:0000256" key="3">
    <source>
        <dbReference type="ARBA" id="ARBA00022553"/>
    </source>
</evidence>
<dbReference type="SMART" id="SM00387">
    <property type="entry name" value="HATPase_c"/>
    <property type="match status" value="1"/>
</dbReference>
<dbReference type="PANTHER" id="PTHR24421:SF10">
    <property type="entry name" value="NITRATE_NITRITE SENSOR PROTEIN NARQ"/>
    <property type="match status" value="1"/>
</dbReference>
<reference evidence="14" key="1">
    <citation type="journal article" date="2019" name="Int. J. Syst. Evol. Microbiol.">
        <title>The Global Catalogue of Microorganisms (GCM) 10K type strain sequencing project: providing services to taxonomists for standard genome sequencing and annotation.</title>
        <authorList>
            <consortium name="The Broad Institute Genomics Platform"/>
            <consortium name="The Broad Institute Genome Sequencing Center for Infectious Disease"/>
            <person name="Wu L."/>
            <person name="Ma J."/>
        </authorList>
    </citation>
    <scope>NUCLEOTIDE SEQUENCE [LARGE SCALE GENOMIC DNA]</scope>
    <source>
        <strain evidence="14">JCM 31202</strain>
    </source>
</reference>
<feature type="domain" description="Histidine kinase" evidence="12">
    <location>
        <begin position="403"/>
        <end position="492"/>
    </location>
</feature>
<dbReference type="InterPro" id="IPR011712">
    <property type="entry name" value="Sig_transdc_His_kin_sub3_dim/P"/>
</dbReference>
<evidence type="ECO:0000256" key="10">
    <source>
        <dbReference type="SAM" id="MobiDB-lite"/>
    </source>
</evidence>
<feature type="compositionally biased region" description="Low complexity" evidence="10">
    <location>
        <begin position="9"/>
        <end position="27"/>
    </location>
</feature>
<protein>
    <recommendedName>
        <fullName evidence="2">histidine kinase</fullName>
        <ecNumber evidence="2">2.7.13.3</ecNumber>
    </recommendedName>
</protein>
<dbReference type="Pfam" id="PF02518">
    <property type="entry name" value="HATPase_c"/>
    <property type="match status" value="1"/>
</dbReference>
<dbReference type="SUPFAM" id="SSF55874">
    <property type="entry name" value="ATPase domain of HSP90 chaperone/DNA topoisomerase II/histidine kinase"/>
    <property type="match status" value="1"/>
</dbReference>
<keyword evidence="6 13" id="KW-0418">Kinase</keyword>
<dbReference type="PROSITE" id="PS50109">
    <property type="entry name" value="HIS_KIN"/>
    <property type="match status" value="1"/>
</dbReference>
<evidence type="ECO:0000259" key="12">
    <source>
        <dbReference type="PROSITE" id="PS50109"/>
    </source>
</evidence>
<evidence type="ECO:0000256" key="9">
    <source>
        <dbReference type="SAM" id="Coils"/>
    </source>
</evidence>
<evidence type="ECO:0000256" key="2">
    <source>
        <dbReference type="ARBA" id="ARBA00012438"/>
    </source>
</evidence>
<feature type="transmembrane region" description="Helical" evidence="11">
    <location>
        <begin position="166"/>
        <end position="188"/>
    </location>
</feature>
<keyword evidence="9" id="KW-0175">Coiled coil</keyword>
<evidence type="ECO:0000256" key="6">
    <source>
        <dbReference type="ARBA" id="ARBA00022777"/>
    </source>
</evidence>
<feature type="transmembrane region" description="Helical" evidence="11">
    <location>
        <begin position="200"/>
        <end position="220"/>
    </location>
</feature>
<keyword evidence="11" id="KW-0472">Membrane</keyword>
<dbReference type="InterPro" id="IPR036890">
    <property type="entry name" value="HATPase_C_sf"/>
</dbReference>
<evidence type="ECO:0000256" key="8">
    <source>
        <dbReference type="ARBA" id="ARBA00023012"/>
    </source>
</evidence>
<comment type="catalytic activity">
    <reaction evidence="1">
        <text>ATP + protein L-histidine = ADP + protein N-phospho-L-histidine.</text>
        <dbReference type="EC" id="2.7.13.3"/>
    </reaction>
</comment>
<evidence type="ECO:0000256" key="5">
    <source>
        <dbReference type="ARBA" id="ARBA00022741"/>
    </source>
</evidence>
<evidence type="ECO:0000313" key="14">
    <source>
        <dbReference type="Proteomes" id="UP001596972"/>
    </source>
</evidence>
<feature type="coiled-coil region" evidence="9">
    <location>
        <begin position="220"/>
        <end position="254"/>
    </location>
</feature>
<gene>
    <name evidence="13" type="ORF">ACFQ11_29715</name>
</gene>
<dbReference type="EMBL" id="JBHTJA010000091">
    <property type="protein sequence ID" value="MFD0904595.1"/>
    <property type="molecule type" value="Genomic_DNA"/>
</dbReference>
<dbReference type="CDD" id="cd16917">
    <property type="entry name" value="HATPase_UhpB-NarQ-NarX-like"/>
    <property type="match status" value="1"/>
</dbReference>
<feature type="region of interest" description="Disordered" evidence="10">
    <location>
        <begin position="1"/>
        <end position="39"/>
    </location>
</feature>
<dbReference type="RefSeq" id="WP_378304620.1">
    <property type="nucleotide sequence ID" value="NZ_JBHTJA010000091.1"/>
</dbReference>
<feature type="region of interest" description="Disordered" evidence="10">
    <location>
        <begin position="51"/>
        <end position="70"/>
    </location>
</feature>
<feature type="transmembrane region" description="Helical" evidence="11">
    <location>
        <begin position="103"/>
        <end position="120"/>
    </location>
</feature>
<feature type="transmembrane region" description="Helical" evidence="11">
    <location>
        <begin position="78"/>
        <end position="96"/>
    </location>
</feature>
<keyword evidence="5" id="KW-0547">Nucleotide-binding</keyword>
<sequence>MTTPPALPPDASESASADAVPADPVDGAAGGRRGRRARPLVRRMRARAAALTAAPGTGAGSGTGPAAAGRPGIPRGDAALAVGAMLITLGLSAAAVRPGDRDLWPGGAAMIIAVTLALAARRRHPVIVLAVAILTPQVYYPLGYPDGPIMFVSYIALFSAAVECRLIVSLSAVIAANAGFIVASVLWADTTSDPDAPLDAPGLAAFTLGLLVTIGAGQYIRGRRAQAEAAERRAAAAERDREQEARRRETQERLRIARELHDVLAHQISLINVQAGAALHRRDDPERAYAALEAIKSASKETLRELRGVLGVLRQVDQDDGAPGGIVGADGHAPGGSPVSPVPSLDRVGELLEQTAAAGLVVRRAGDLAAAPADPGTDDPAADQAGLAGLAWLPAPVGLAGYRIVQEALTNAVRHSGAEQVTVEIRRTPAAVIVQVVDDGDGAPAAAAGGGDGGGNGLRGMRERAAAVGGEVTAGPAPGGGFRVWARLPLDRPPDGPSGPRDRT</sequence>
<keyword evidence="7" id="KW-0067">ATP-binding</keyword>
<keyword evidence="14" id="KW-1185">Reference proteome</keyword>
<feature type="compositionally biased region" description="Basic and acidic residues" evidence="10">
    <location>
        <begin position="489"/>
        <end position="504"/>
    </location>
</feature>
<accession>A0ABW3EY93</accession>
<dbReference type="Pfam" id="PF07730">
    <property type="entry name" value="HisKA_3"/>
    <property type="match status" value="1"/>
</dbReference>
<proteinExistence type="predicted"/>
<dbReference type="PANTHER" id="PTHR24421">
    <property type="entry name" value="NITRATE/NITRITE SENSOR PROTEIN NARX-RELATED"/>
    <property type="match status" value="1"/>
</dbReference>
<dbReference type="Gene3D" id="3.30.565.10">
    <property type="entry name" value="Histidine kinase-like ATPase, C-terminal domain"/>
    <property type="match status" value="1"/>
</dbReference>
<evidence type="ECO:0000313" key="13">
    <source>
        <dbReference type="EMBL" id="MFD0904595.1"/>
    </source>
</evidence>
<dbReference type="EC" id="2.7.13.3" evidence="2"/>
<name>A0ABW3EY93_9ACTN</name>
<keyword evidence="8" id="KW-0902">Two-component regulatory system</keyword>
<dbReference type="InterPro" id="IPR050482">
    <property type="entry name" value="Sensor_HK_TwoCompSys"/>
</dbReference>
<keyword evidence="3" id="KW-0597">Phosphoprotein</keyword>
<evidence type="ECO:0000256" key="7">
    <source>
        <dbReference type="ARBA" id="ARBA00022840"/>
    </source>
</evidence>
<dbReference type="InterPro" id="IPR005467">
    <property type="entry name" value="His_kinase_dom"/>
</dbReference>
<feature type="region of interest" description="Disordered" evidence="10">
    <location>
        <begin position="471"/>
        <end position="504"/>
    </location>
</feature>
<dbReference type="InterPro" id="IPR003594">
    <property type="entry name" value="HATPase_dom"/>
</dbReference>
<keyword evidence="11" id="KW-1133">Transmembrane helix</keyword>
<evidence type="ECO:0000256" key="4">
    <source>
        <dbReference type="ARBA" id="ARBA00022679"/>
    </source>
</evidence>